<dbReference type="RefSeq" id="WP_015538750.1">
    <property type="nucleotide sequence ID" value="NZ_CP168029.1"/>
</dbReference>
<comment type="subunit">
    <text evidence="3 4">Part of the 30S ribosomal subunit. Forms a bridge to the 50S subunit in the 70S ribosome, contacting the 23S rRNA.</text>
</comment>
<dbReference type="Proteomes" id="UP000468327">
    <property type="component" value="Unassembled WGS sequence"/>
</dbReference>
<dbReference type="Proteomes" id="UP000462865">
    <property type="component" value="Unassembled WGS sequence"/>
</dbReference>
<evidence type="ECO:0000313" key="12">
    <source>
        <dbReference type="Proteomes" id="UP000468327"/>
    </source>
</evidence>
<dbReference type="GO" id="GO:0022627">
    <property type="term" value="C:cytosolic small ribosomal subunit"/>
    <property type="evidence" value="ECO:0007669"/>
    <property type="project" value="TreeGrafter"/>
</dbReference>
<dbReference type="GeneID" id="78359438"/>
<keyword evidence="12" id="KW-1185">Reference proteome</keyword>
<evidence type="ECO:0000313" key="11">
    <source>
        <dbReference type="Proteomes" id="UP000462865"/>
    </source>
</evidence>
<dbReference type="EMBL" id="WKZA01000029">
    <property type="protein sequence ID" value="MSA94975.1"/>
    <property type="molecule type" value="Genomic_DNA"/>
</dbReference>
<dbReference type="Pfam" id="PF00312">
    <property type="entry name" value="Ribosomal_S15"/>
    <property type="match status" value="1"/>
</dbReference>
<dbReference type="AlphaFoldDB" id="A0A1Y4G1D6"/>
<dbReference type="SUPFAM" id="SSF47060">
    <property type="entry name" value="S15/NS1 RNA-binding domain"/>
    <property type="match status" value="1"/>
</dbReference>
<name>A0A1Y4G1D6_9ACTN</name>
<evidence type="ECO:0000256" key="1">
    <source>
        <dbReference type="ARBA" id="ARBA00022980"/>
    </source>
</evidence>
<dbReference type="InterPro" id="IPR005290">
    <property type="entry name" value="Ribosomal_uS15_bac-type"/>
</dbReference>
<comment type="function">
    <text evidence="4 6">One of the primary rRNA binding proteins, it binds directly to 16S rRNA where it helps nucleate assembly of the platform of the 30S subunit by binding and bridging several RNA helices of the 16S rRNA.</text>
</comment>
<reference evidence="7 11" key="4">
    <citation type="journal article" date="2019" name="Nat. Med.">
        <title>A library of human gut bacterial isolates paired with longitudinal multiomics data enables mechanistic microbiome research.</title>
        <authorList>
            <person name="Poyet M."/>
            <person name="Groussin M."/>
            <person name="Gibbons S.M."/>
            <person name="Avila-Pacheco J."/>
            <person name="Jiang X."/>
            <person name="Kearney S.M."/>
            <person name="Perrotta A.R."/>
            <person name="Berdy B."/>
            <person name="Zhao S."/>
            <person name="Lieberman T.D."/>
            <person name="Swanson P.K."/>
            <person name="Smith M."/>
            <person name="Roesemann S."/>
            <person name="Alexander J.E."/>
            <person name="Rich S.A."/>
            <person name="Livny J."/>
            <person name="Vlamakis H."/>
            <person name="Clish C."/>
            <person name="Bullock K."/>
            <person name="Deik A."/>
            <person name="Scott J."/>
            <person name="Pierce K.A."/>
            <person name="Xavier R.J."/>
            <person name="Alm E.J."/>
        </authorList>
    </citation>
    <scope>NUCLEOTIDE SEQUENCE [LARGE SCALE GENOMIC DNA]</scope>
    <source>
        <strain evidence="7 11">BIOML-A1</strain>
    </source>
</reference>
<reference evidence="8 12" key="5">
    <citation type="submission" date="2019-11" db="EMBL/GenBank/DDBJ databases">
        <title>Whole genome shotgun sequencing (WGS) data from Adlercreutzia equolifaciens ResAG-91, Eggerthella lenta MRI-F36, MRI-F37, MRI-F40, ResAG-49, ResAG-88, ResAG-121, ResAG-145, and Gordonibacter sp. ResAG-5, ResAG-26, ResAG-43, ResAG-50, ResAG-59.</title>
        <authorList>
            <person name="Stoll D.A."/>
            <person name="Danylec N."/>
            <person name="Franz C.M.A.P."/>
            <person name="Huch M."/>
        </authorList>
    </citation>
    <scope>NUCLEOTIDE SEQUENCE [LARGE SCALE GENOMIC DNA]</scope>
    <source>
        <strain evidence="8 12">ResAG-59</strain>
    </source>
</reference>
<dbReference type="EMBL" id="WPOC01000005">
    <property type="protein sequence ID" value="MVN14568.1"/>
    <property type="molecule type" value="Genomic_DNA"/>
</dbReference>
<comment type="similarity">
    <text evidence="4 5">Belongs to the universal ribosomal protein uS15 family.</text>
</comment>
<evidence type="ECO:0000313" key="9">
    <source>
        <dbReference type="EMBL" id="ROT88683.1"/>
    </source>
</evidence>
<dbReference type="PANTHER" id="PTHR23321">
    <property type="entry name" value="RIBOSOMAL PROTEIN S15, BACTERIAL AND ORGANELLAR"/>
    <property type="match status" value="1"/>
</dbReference>
<reference evidence="9" key="3">
    <citation type="journal article" date="2019" name="Microbiol. Resour. Announc.">
        <title>Draft Genome Sequences of Type Strains of Gordonibacter faecihominis, Paraeggerthella hongkongensis, Parvibacter caecicola,Slackia equolifaciens, Slackia faecicanis, and Slackia isoflavoniconvertens.</title>
        <authorList>
            <person name="Danylec N."/>
            <person name="Stoll D.A."/>
            <person name="Dotsch A."/>
            <person name="Huch M."/>
        </authorList>
    </citation>
    <scope>NUCLEOTIDE SEQUENCE</scope>
    <source>
        <strain evidence="9">DSM 27213</strain>
    </source>
</reference>
<dbReference type="GO" id="GO:0003735">
    <property type="term" value="F:structural constituent of ribosome"/>
    <property type="evidence" value="ECO:0007669"/>
    <property type="project" value="InterPro"/>
</dbReference>
<dbReference type="HAMAP" id="MF_01343_B">
    <property type="entry name" value="Ribosomal_uS15_B"/>
    <property type="match status" value="1"/>
</dbReference>
<keyword evidence="2 4" id="KW-0687">Ribonucleoprotein</keyword>
<dbReference type="Gene3D" id="6.10.250.3130">
    <property type="match status" value="1"/>
</dbReference>
<evidence type="ECO:0000313" key="10">
    <source>
        <dbReference type="Proteomes" id="UP000285258"/>
    </source>
</evidence>
<evidence type="ECO:0000313" key="8">
    <source>
        <dbReference type="EMBL" id="MVN14568.1"/>
    </source>
</evidence>
<dbReference type="CDD" id="cd00353">
    <property type="entry name" value="Ribosomal_S15p_S13e"/>
    <property type="match status" value="1"/>
</dbReference>
<keyword evidence="1 4" id="KW-0689">Ribosomal protein</keyword>
<reference evidence="9" key="2">
    <citation type="journal article" date="2019" name="Int. J. Syst. Evol. Microbiol.">
        <title>Gordonibacter faecihominis is a later heterotypic synonym of Gordonibacter urolithinfaciens.</title>
        <authorList>
            <person name="Danylec N."/>
            <person name="Stoll D.A."/>
            <person name="Huch M."/>
        </authorList>
    </citation>
    <scope>NUCLEOTIDE SEQUENCE</scope>
    <source>
        <strain evidence="9">DSM 27213</strain>
    </source>
</reference>
<dbReference type="SMART" id="SM01387">
    <property type="entry name" value="Ribosomal_S15"/>
    <property type="match status" value="1"/>
</dbReference>
<dbReference type="Proteomes" id="UP000285258">
    <property type="component" value="Unassembled WGS sequence"/>
</dbReference>
<evidence type="ECO:0000256" key="2">
    <source>
        <dbReference type="ARBA" id="ARBA00023274"/>
    </source>
</evidence>
<dbReference type="GO" id="GO:0006412">
    <property type="term" value="P:translation"/>
    <property type="evidence" value="ECO:0007669"/>
    <property type="project" value="UniProtKB-UniRule"/>
</dbReference>
<reference evidence="10" key="1">
    <citation type="submission" date="2018-05" db="EMBL/GenBank/DDBJ databases">
        <title>Genome Sequencing of selected type strains of the family Eggerthellaceae.</title>
        <authorList>
            <person name="Danylec N."/>
            <person name="Stoll D.A."/>
            <person name="Doetsch A."/>
            <person name="Huch M."/>
        </authorList>
    </citation>
    <scope>NUCLEOTIDE SEQUENCE [LARGE SCALE GENOMIC DNA]</scope>
    <source>
        <strain evidence="10">DSM 27213</strain>
    </source>
</reference>
<dbReference type="NCBIfam" id="TIGR00952">
    <property type="entry name" value="S15_bact"/>
    <property type="match status" value="1"/>
</dbReference>
<dbReference type="InterPro" id="IPR000589">
    <property type="entry name" value="Ribosomal_uS15"/>
</dbReference>
<sequence length="95" mass="10983">MADKLSITKERTAELIKEFGKGEGDSGSPEVQIAILTERIRNLTEHLKVHKKDKHTQRGLMMLIGKRRGLLKYVKNRDIEEYRALIKKLGIRDNI</sequence>
<dbReference type="EMBL" id="QIBW01000015">
    <property type="protein sequence ID" value="ROT88683.1"/>
    <property type="molecule type" value="Genomic_DNA"/>
</dbReference>
<gene>
    <name evidence="4 8" type="primary">rpsO</name>
    <name evidence="9" type="ORF">DMP12_11515</name>
    <name evidence="7" type="ORF">GKG38_07880</name>
    <name evidence="8" type="ORF">GO738_04230</name>
</gene>
<dbReference type="GO" id="GO:0019843">
    <property type="term" value="F:rRNA binding"/>
    <property type="evidence" value="ECO:0007669"/>
    <property type="project" value="UniProtKB-UniRule"/>
</dbReference>
<keyword evidence="4 6" id="KW-0699">rRNA-binding</keyword>
<evidence type="ECO:0000256" key="5">
    <source>
        <dbReference type="RuleBase" id="RU003919"/>
    </source>
</evidence>
<dbReference type="FunFam" id="1.10.287.10:FF:000002">
    <property type="entry name" value="30S ribosomal protein S15"/>
    <property type="match status" value="1"/>
</dbReference>
<comment type="caution">
    <text evidence="8">The sequence shown here is derived from an EMBL/GenBank/DDBJ whole genome shotgun (WGS) entry which is preliminary data.</text>
</comment>
<dbReference type="PROSITE" id="PS00362">
    <property type="entry name" value="RIBOSOMAL_S15"/>
    <property type="match status" value="1"/>
</dbReference>
<organism evidence="8 12">
    <name type="scientific">Gordonibacter urolithinfaciens</name>
    <dbReference type="NCBI Taxonomy" id="1335613"/>
    <lineage>
        <taxon>Bacteria</taxon>
        <taxon>Bacillati</taxon>
        <taxon>Actinomycetota</taxon>
        <taxon>Coriobacteriia</taxon>
        <taxon>Eggerthellales</taxon>
        <taxon>Eggerthellaceae</taxon>
        <taxon>Gordonibacter</taxon>
    </lineage>
</organism>
<evidence type="ECO:0000256" key="4">
    <source>
        <dbReference type="HAMAP-Rule" id="MF_01343"/>
    </source>
</evidence>
<proteinExistence type="inferred from homology"/>
<comment type="function">
    <text evidence="4">Forms an intersubunit bridge (bridge B4) with the 23S rRNA of the 50S subunit in the ribosome.</text>
</comment>
<protein>
    <recommendedName>
        <fullName evidence="4">Small ribosomal subunit protein uS15</fullName>
    </recommendedName>
</protein>
<dbReference type="InterPro" id="IPR009068">
    <property type="entry name" value="uS15_NS1_RNA-bd_sf"/>
</dbReference>
<dbReference type="Gene3D" id="1.10.287.10">
    <property type="entry name" value="S15/NS1, RNA-binding"/>
    <property type="match status" value="1"/>
</dbReference>
<evidence type="ECO:0000256" key="6">
    <source>
        <dbReference type="RuleBase" id="RU004524"/>
    </source>
</evidence>
<evidence type="ECO:0000313" key="7">
    <source>
        <dbReference type="EMBL" id="MSA94975.1"/>
    </source>
</evidence>
<evidence type="ECO:0000256" key="3">
    <source>
        <dbReference type="ARBA" id="ARBA00064542"/>
    </source>
</evidence>
<dbReference type="PANTHER" id="PTHR23321:SF26">
    <property type="entry name" value="SMALL RIBOSOMAL SUBUNIT PROTEIN US15M"/>
    <property type="match status" value="1"/>
</dbReference>
<accession>A0A1Y4G1D6</accession>
<keyword evidence="4 6" id="KW-0694">RNA-binding</keyword>